<dbReference type="EMBL" id="JAWZYT010002350">
    <property type="protein sequence ID" value="KAK4304994.1"/>
    <property type="molecule type" value="Genomic_DNA"/>
</dbReference>
<feature type="region of interest" description="Disordered" evidence="1">
    <location>
        <begin position="168"/>
        <end position="222"/>
    </location>
</feature>
<feature type="transmembrane region" description="Helical" evidence="2">
    <location>
        <begin position="230"/>
        <end position="256"/>
    </location>
</feature>
<feature type="compositionally biased region" description="Pro residues" evidence="1">
    <location>
        <begin position="170"/>
        <end position="191"/>
    </location>
</feature>
<evidence type="ECO:0000256" key="1">
    <source>
        <dbReference type="SAM" id="MobiDB-lite"/>
    </source>
</evidence>
<evidence type="ECO:0000256" key="3">
    <source>
        <dbReference type="SAM" id="SignalP"/>
    </source>
</evidence>
<organism evidence="4 5">
    <name type="scientific">Petrolisthes manimaculis</name>
    <dbReference type="NCBI Taxonomy" id="1843537"/>
    <lineage>
        <taxon>Eukaryota</taxon>
        <taxon>Metazoa</taxon>
        <taxon>Ecdysozoa</taxon>
        <taxon>Arthropoda</taxon>
        <taxon>Crustacea</taxon>
        <taxon>Multicrustacea</taxon>
        <taxon>Malacostraca</taxon>
        <taxon>Eumalacostraca</taxon>
        <taxon>Eucarida</taxon>
        <taxon>Decapoda</taxon>
        <taxon>Pleocyemata</taxon>
        <taxon>Anomura</taxon>
        <taxon>Galatheoidea</taxon>
        <taxon>Porcellanidae</taxon>
        <taxon>Petrolisthes</taxon>
    </lineage>
</organism>
<comment type="caution">
    <text evidence="4">The sequence shown here is derived from an EMBL/GenBank/DDBJ whole genome shotgun (WGS) entry which is preliminary data.</text>
</comment>
<keyword evidence="2" id="KW-0812">Transmembrane</keyword>
<sequence length="330" mass="37744">MYYNMFLLLLPSVMMALAEGWPGNTVEECYLTKDDLYSSHNCDVYSVLSPLWKQECRVNIGLSPNIPLYLKIGNIFDYMEIAITTRVSHQPLRIKIEKYMFGNEHDWHHTELREEIDGNGYTYYSVYINHTFKKSILTYWNKATKIEVYFKGYPYYAVGCNPVPKVPLSKPTPPPTPPPPPPPPQPTPPTTQPTSQHWTTPSPSLPTPTNGDIDTDSKEYQPDQEGYSPVFIISVSAGVVGVVLFIIIAVHNYVLYKRLKSGKRDKTQSPLQNETEIISFHNNQQHILPQHDPMEDDPEKHINCEVTDLGHVASVNSLYASFDYYKEEDK</sequence>
<protein>
    <submittedName>
        <fullName evidence="4">Uncharacterized protein</fullName>
    </submittedName>
</protein>
<name>A0AAE1PCL6_9EUCA</name>
<feature type="compositionally biased region" description="Low complexity" evidence="1">
    <location>
        <begin position="192"/>
        <end position="202"/>
    </location>
</feature>
<feature type="chain" id="PRO_5041959869" evidence="3">
    <location>
        <begin position="21"/>
        <end position="330"/>
    </location>
</feature>
<evidence type="ECO:0000313" key="4">
    <source>
        <dbReference type="EMBL" id="KAK4304994.1"/>
    </source>
</evidence>
<dbReference type="AlphaFoldDB" id="A0AAE1PCL6"/>
<gene>
    <name evidence="4" type="ORF">Pmani_023094</name>
</gene>
<reference evidence="4" key="1">
    <citation type="submission" date="2023-11" db="EMBL/GenBank/DDBJ databases">
        <title>Genome assemblies of two species of porcelain crab, Petrolisthes cinctipes and Petrolisthes manimaculis (Anomura: Porcellanidae).</title>
        <authorList>
            <person name="Angst P."/>
        </authorList>
    </citation>
    <scope>NUCLEOTIDE SEQUENCE</scope>
    <source>
        <strain evidence="4">PB745_02</strain>
        <tissue evidence="4">Gill</tissue>
    </source>
</reference>
<keyword evidence="3" id="KW-0732">Signal</keyword>
<accession>A0AAE1PCL6</accession>
<evidence type="ECO:0000313" key="5">
    <source>
        <dbReference type="Proteomes" id="UP001292094"/>
    </source>
</evidence>
<evidence type="ECO:0000256" key="2">
    <source>
        <dbReference type="SAM" id="Phobius"/>
    </source>
</evidence>
<keyword evidence="2" id="KW-1133">Transmembrane helix</keyword>
<keyword evidence="2" id="KW-0472">Membrane</keyword>
<feature type="signal peptide" evidence="3">
    <location>
        <begin position="1"/>
        <end position="20"/>
    </location>
</feature>
<keyword evidence="5" id="KW-1185">Reference proteome</keyword>
<proteinExistence type="predicted"/>
<dbReference type="Proteomes" id="UP001292094">
    <property type="component" value="Unassembled WGS sequence"/>
</dbReference>